<dbReference type="InterPro" id="IPR020892">
    <property type="entry name" value="Cyclophilin-type_PPIase_CS"/>
</dbReference>
<comment type="catalytic activity">
    <reaction evidence="3">
        <text>[protein]-peptidylproline (omega=180) = [protein]-peptidylproline (omega=0)</text>
        <dbReference type="Rhea" id="RHEA:16237"/>
        <dbReference type="Rhea" id="RHEA-COMP:10747"/>
        <dbReference type="Rhea" id="RHEA-COMP:10748"/>
        <dbReference type="ChEBI" id="CHEBI:83833"/>
        <dbReference type="ChEBI" id="CHEBI:83834"/>
        <dbReference type="EC" id="5.2.1.8"/>
    </reaction>
</comment>
<dbReference type="Pfam" id="PF00160">
    <property type="entry name" value="Pro_isomerase"/>
    <property type="match status" value="1"/>
</dbReference>
<dbReference type="SUPFAM" id="SSF50891">
    <property type="entry name" value="Cyclophilin-like"/>
    <property type="match status" value="1"/>
</dbReference>
<evidence type="ECO:0000256" key="4">
    <source>
        <dbReference type="SAM" id="MobiDB-lite"/>
    </source>
</evidence>
<dbReference type="InterPro" id="IPR024936">
    <property type="entry name" value="Cyclophilin-type_PPIase"/>
</dbReference>
<dbReference type="InterPro" id="IPR029000">
    <property type="entry name" value="Cyclophilin-like_dom_sf"/>
</dbReference>
<evidence type="ECO:0000256" key="2">
    <source>
        <dbReference type="ARBA" id="ARBA00023235"/>
    </source>
</evidence>
<dbReference type="PIRSF" id="PIRSF001467">
    <property type="entry name" value="Peptidylpro_ismrse"/>
    <property type="match status" value="1"/>
</dbReference>
<dbReference type="Gene3D" id="2.40.100.10">
    <property type="entry name" value="Cyclophilin-like"/>
    <property type="match status" value="1"/>
</dbReference>
<organism evidence="7">
    <name type="scientific">Phaeocystis antarctica</name>
    <dbReference type="NCBI Taxonomy" id="33657"/>
    <lineage>
        <taxon>Eukaryota</taxon>
        <taxon>Haptista</taxon>
        <taxon>Haptophyta</taxon>
        <taxon>Prymnesiophyceae</taxon>
        <taxon>Phaeocystales</taxon>
        <taxon>Phaeocystaceae</taxon>
        <taxon>Phaeocystis</taxon>
    </lineage>
</organism>
<dbReference type="InterPro" id="IPR044666">
    <property type="entry name" value="Cyclophilin_A-like"/>
</dbReference>
<dbReference type="EC" id="5.2.1.8" evidence="3"/>
<dbReference type="PROSITE" id="PS00170">
    <property type="entry name" value="CSA_PPIASE_1"/>
    <property type="match status" value="1"/>
</dbReference>
<reference evidence="7" key="1">
    <citation type="submission" date="2021-01" db="EMBL/GenBank/DDBJ databases">
        <authorList>
            <person name="Corre E."/>
            <person name="Pelletier E."/>
            <person name="Niang G."/>
            <person name="Scheremetjew M."/>
            <person name="Finn R."/>
            <person name="Kale V."/>
            <person name="Holt S."/>
            <person name="Cochrane G."/>
            <person name="Meng A."/>
            <person name="Brown T."/>
            <person name="Cohen L."/>
        </authorList>
    </citation>
    <scope>NUCLEOTIDE SEQUENCE</scope>
    <source>
        <strain evidence="7">CCMP1374</strain>
    </source>
</reference>
<gene>
    <name evidence="6" type="ORF">PANT1444_LOCUS16962</name>
    <name evidence="7" type="ORF">PANT1444_LOCUS16963</name>
</gene>
<evidence type="ECO:0000259" key="5">
    <source>
        <dbReference type="PROSITE" id="PS50072"/>
    </source>
</evidence>
<accession>A0A6T7TC19</accession>
<keyword evidence="2 3" id="KW-0413">Isomerase</keyword>
<evidence type="ECO:0000313" key="7">
    <source>
        <dbReference type="EMBL" id="CAD8503051.1"/>
    </source>
</evidence>
<dbReference type="CDD" id="cd00317">
    <property type="entry name" value="cyclophilin"/>
    <property type="match status" value="1"/>
</dbReference>
<keyword evidence="1 3" id="KW-0697">Rotamase</keyword>
<protein>
    <recommendedName>
        <fullName evidence="3">Peptidyl-prolyl cis-trans isomerase</fullName>
        <shortName evidence="3">PPIase</shortName>
        <ecNumber evidence="3">5.2.1.8</ecNumber>
    </recommendedName>
</protein>
<dbReference type="AlphaFoldDB" id="A0A6T7TC19"/>
<comment type="function">
    <text evidence="3">PPIases accelerate the folding of proteins. It catalyzes the cis-trans isomerization of proline imidic peptide bonds in oligopeptides.</text>
</comment>
<dbReference type="InterPro" id="IPR002130">
    <property type="entry name" value="Cyclophilin-type_PPIase_dom"/>
</dbReference>
<evidence type="ECO:0000256" key="1">
    <source>
        <dbReference type="ARBA" id="ARBA00023110"/>
    </source>
</evidence>
<dbReference type="GO" id="GO:0003755">
    <property type="term" value="F:peptidyl-prolyl cis-trans isomerase activity"/>
    <property type="evidence" value="ECO:0007669"/>
    <property type="project" value="UniProtKB-UniRule"/>
</dbReference>
<dbReference type="PROSITE" id="PS50072">
    <property type="entry name" value="CSA_PPIASE_2"/>
    <property type="match status" value="1"/>
</dbReference>
<feature type="compositionally biased region" description="Polar residues" evidence="4">
    <location>
        <begin position="110"/>
        <end position="122"/>
    </location>
</feature>
<comment type="similarity">
    <text evidence="3">Belongs to the cyclophilin-type PPIase family.</text>
</comment>
<name>A0A6T7TC19_9EUKA</name>
<proteinExistence type="inferred from homology"/>
<sequence>MMFSAAASLALRPAARMVGPTARVSRATFATMSANPTAKCTTSMGEFKVELFEDQLPITVGNFVDLAKTGYYEGLTFHRVIPNFMNQFGCPLSKDPTSPRAGTGGPEGGTSFTTAAGKTITRNGGGNIPDELTAEISNEVGTLSMANTGAPDSGGSQFFINTKHNAFLDWFDTSTPSKHPVFGKVIEGMDVVTAINTVPTGPGDKPKTPVVMEKIEIM</sequence>
<evidence type="ECO:0000256" key="3">
    <source>
        <dbReference type="RuleBase" id="RU363019"/>
    </source>
</evidence>
<dbReference type="EMBL" id="HBEP01029930">
    <property type="protein sequence ID" value="CAD8503051.1"/>
    <property type="molecule type" value="Transcribed_RNA"/>
</dbReference>
<dbReference type="GO" id="GO:0006457">
    <property type="term" value="P:protein folding"/>
    <property type="evidence" value="ECO:0007669"/>
    <property type="project" value="InterPro"/>
</dbReference>
<dbReference type="EMBL" id="HBEP01029929">
    <property type="protein sequence ID" value="CAD8503049.1"/>
    <property type="molecule type" value="Transcribed_RNA"/>
</dbReference>
<dbReference type="PANTHER" id="PTHR45625:SF4">
    <property type="entry name" value="PEPTIDYLPROLYL ISOMERASE DOMAIN AND WD REPEAT-CONTAINING PROTEIN 1"/>
    <property type="match status" value="1"/>
</dbReference>
<dbReference type="PRINTS" id="PR00153">
    <property type="entry name" value="CSAPPISMRASE"/>
</dbReference>
<feature type="region of interest" description="Disordered" evidence="4">
    <location>
        <begin position="95"/>
        <end position="127"/>
    </location>
</feature>
<evidence type="ECO:0000313" key="6">
    <source>
        <dbReference type="EMBL" id="CAD8503049.1"/>
    </source>
</evidence>
<dbReference type="PANTHER" id="PTHR45625">
    <property type="entry name" value="PEPTIDYL-PROLYL CIS-TRANS ISOMERASE-RELATED"/>
    <property type="match status" value="1"/>
</dbReference>
<feature type="domain" description="PPIase cyclophilin-type" evidence="5">
    <location>
        <begin position="42"/>
        <end position="217"/>
    </location>
</feature>